<keyword evidence="3" id="KW-1185">Reference proteome</keyword>
<name>A0ABQ1NLC4_9MICC</name>
<sequence>MEKTSCWVSGYTAKLKSVSAAGTTVGAAADGAAGGLAWATLGAPRPTSSSAATTDAERTDLVLMGTPRGESRDDDHVTVDGIEGNP</sequence>
<protein>
    <submittedName>
        <fullName evidence="2">Uncharacterized protein</fullName>
    </submittedName>
</protein>
<feature type="region of interest" description="Disordered" evidence="1">
    <location>
        <begin position="44"/>
        <end position="86"/>
    </location>
</feature>
<gene>
    <name evidence="2" type="ORF">GCM10011512_00270</name>
</gene>
<dbReference type="Proteomes" id="UP000597761">
    <property type="component" value="Unassembled WGS sequence"/>
</dbReference>
<evidence type="ECO:0000313" key="3">
    <source>
        <dbReference type="Proteomes" id="UP000597761"/>
    </source>
</evidence>
<proteinExistence type="predicted"/>
<feature type="compositionally biased region" description="Basic and acidic residues" evidence="1">
    <location>
        <begin position="69"/>
        <end position="78"/>
    </location>
</feature>
<organism evidence="2 3">
    <name type="scientific">Tersicoccus solisilvae</name>
    <dbReference type="NCBI Taxonomy" id="1882339"/>
    <lineage>
        <taxon>Bacteria</taxon>
        <taxon>Bacillati</taxon>
        <taxon>Actinomycetota</taxon>
        <taxon>Actinomycetes</taxon>
        <taxon>Micrococcales</taxon>
        <taxon>Micrococcaceae</taxon>
        <taxon>Tersicoccus</taxon>
    </lineage>
</organism>
<comment type="caution">
    <text evidence="2">The sequence shown here is derived from an EMBL/GenBank/DDBJ whole genome shotgun (WGS) entry which is preliminary data.</text>
</comment>
<reference evidence="3" key="1">
    <citation type="journal article" date="2019" name="Int. J. Syst. Evol. Microbiol.">
        <title>The Global Catalogue of Microorganisms (GCM) 10K type strain sequencing project: providing services to taxonomists for standard genome sequencing and annotation.</title>
        <authorList>
            <consortium name="The Broad Institute Genomics Platform"/>
            <consortium name="The Broad Institute Genome Sequencing Center for Infectious Disease"/>
            <person name="Wu L."/>
            <person name="Ma J."/>
        </authorList>
    </citation>
    <scope>NUCLEOTIDE SEQUENCE [LARGE SCALE GENOMIC DNA]</scope>
    <source>
        <strain evidence="3">CGMCC 1.15480</strain>
    </source>
</reference>
<evidence type="ECO:0000313" key="2">
    <source>
        <dbReference type="EMBL" id="GGC77690.1"/>
    </source>
</evidence>
<accession>A0ABQ1NLC4</accession>
<dbReference type="EMBL" id="BMJI01000001">
    <property type="protein sequence ID" value="GGC77690.1"/>
    <property type="molecule type" value="Genomic_DNA"/>
</dbReference>
<evidence type="ECO:0000256" key="1">
    <source>
        <dbReference type="SAM" id="MobiDB-lite"/>
    </source>
</evidence>